<gene>
    <name evidence="2" type="primary">Necator_chrX.g21329</name>
    <name evidence="2" type="ORF">RB195_021168</name>
</gene>
<evidence type="ECO:0000256" key="1">
    <source>
        <dbReference type="SAM" id="MobiDB-lite"/>
    </source>
</evidence>
<dbReference type="Proteomes" id="UP001303046">
    <property type="component" value="Unassembled WGS sequence"/>
</dbReference>
<comment type="caution">
    <text evidence="2">The sequence shown here is derived from an EMBL/GenBank/DDBJ whole genome shotgun (WGS) entry which is preliminary data.</text>
</comment>
<sequence length="386" mass="43540">MQTAFAAQFRNLITSVYVSRILKLFDRIQYSTMSDSQPSGSLPAVSSFFPMYSPTFPPYVPSLYEPYQYYSGFPSVTSLPSTCAPVDVFREQSQFTSSPLYSTVFSTFASVHPTLCTQLSGETSSSDQAQTSSSGLTVTSSETSEEPSTSGVEMTRNEKNSNNSLLGDQSPVQNSSPDVERSCRKETGASTGSERTFPALIVYSCDRIRPVLLYNAPDTNRCYSFSYSRKKSRFDVYLCNGCYETKKEMITVLVNNNHFQSDPARLEHICTPKLLTDEISAWTNRKVKLPLTRYLVVQKVVVKKDRKRRTVQPRASIVQQTAKSKDTSLVKVSSAKKRYQHYHSLHPPLIGIEANRCFLFSSSCTFRLFIVYVFNTAMLKIFIKHR</sequence>
<organism evidence="2 3">
    <name type="scientific">Necator americanus</name>
    <name type="common">Human hookworm</name>
    <dbReference type="NCBI Taxonomy" id="51031"/>
    <lineage>
        <taxon>Eukaryota</taxon>
        <taxon>Metazoa</taxon>
        <taxon>Ecdysozoa</taxon>
        <taxon>Nematoda</taxon>
        <taxon>Chromadorea</taxon>
        <taxon>Rhabditida</taxon>
        <taxon>Rhabditina</taxon>
        <taxon>Rhabditomorpha</taxon>
        <taxon>Strongyloidea</taxon>
        <taxon>Ancylostomatidae</taxon>
        <taxon>Bunostominae</taxon>
        <taxon>Necator</taxon>
    </lineage>
</organism>
<protein>
    <submittedName>
        <fullName evidence="2">Uncharacterized protein</fullName>
    </submittedName>
</protein>
<reference evidence="2 3" key="1">
    <citation type="submission" date="2023-08" db="EMBL/GenBank/DDBJ databases">
        <title>A Necator americanus chromosomal reference genome.</title>
        <authorList>
            <person name="Ilik V."/>
            <person name="Petrzelkova K.J."/>
            <person name="Pardy F."/>
            <person name="Fuh T."/>
            <person name="Niatou-Singa F.S."/>
            <person name="Gouil Q."/>
            <person name="Baker L."/>
            <person name="Ritchie M.E."/>
            <person name="Jex A.R."/>
            <person name="Gazzola D."/>
            <person name="Li H."/>
            <person name="Toshio Fujiwara R."/>
            <person name="Zhan B."/>
            <person name="Aroian R.V."/>
            <person name="Pafco B."/>
            <person name="Schwarz E.M."/>
        </authorList>
    </citation>
    <scope>NUCLEOTIDE SEQUENCE [LARGE SCALE GENOMIC DNA]</scope>
    <source>
        <strain evidence="2 3">Aroian</strain>
        <tissue evidence="2">Whole animal</tissue>
    </source>
</reference>
<evidence type="ECO:0000313" key="3">
    <source>
        <dbReference type="Proteomes" id="UP001303046"/>
    </source>
</evidence>
<keyword evidence="3" id="KW-1185">Reference proteome</keyword>
<feature type="compositionally biased region" description="Polar residues" evidence="1">
    <location>
        <begin position="160"/>
        <end position="177"/>
    </location>
</feature>
<dbReference type="EMBL" id="JAVFWL010000006">
    <property type="protein sequence ID" value="KAK6759415.1"/>
    <property type="molecule type" value="Genomic_DNA"/>
</dbReference>
<feature type="compositionally biased region" description="Low complexity" evidence="1">
    <location>
        <begin position="123"/>
        <end position="153"/>
    </location>
</feature>
<feature type="region of interest" description="Disordered" evidence="1">
    <location>
        <begin position="119"/>
        <end position="191"/>
    </location>
</feature>
<accession>A0ABR1EA05</accession>
<name>A0ABR1EA05_NECAM</name>
<feature type="compositionally biased region" description="Basic and acidic residues" evidence="1">
    <location>
        <begin position="178"/>
        <end position="187"/>
    </location>
</feature>
<evidence type="ECO:0000313" key="2">
    <source>
        <dbReference type="EMBL" id="KAK6759415.1"/>
    </source>
</evidence>
<proteinExistence type="predicted"/>